<dbReference type="EMBL" id="CAXITT010000452">
    <property type="protein sequence ID" value="CAL1541800.1"/>
    <property type="molecule type" value="Genomic_DNA"/>
</dbReference>
<dbReference type="PANTHER" id="PTHR46231">
    <property type="entry name" value="ANKYRIN REPEAT AND BTB/POZ DOMAIN-CONTAINING PROTEIN 1"/>
    <property type="match status" value="1"/>
</dbReference>
<organism evidence="5 6">
    <name type="scientific">Lymnaea stagnalis</name>
    <name type="common">Great pond snail</name>
    <name type="synonym">Helix stagnalis</name>
    <dbReference type="NCBI Taxonomy" id="6523"/>
    <lineage>
        <taxon>Eukaryota</taxon>
        <taxon>Metazoa</taxon>
        <taxon>Spiralia</taxon>
        <taxon>Lophotrochozoa</taxon>
        <taxon>Mollusca</taxon>
        <taxon>Gastropoda</taxon>
        <taxon>Heterobranchia</taxon>
        <taxon>Euthyneura</taxon>
        <taxon>Panpulmonata</taxon>
        <taxon>Hygrophila</taxon>
        <taxon>Lymnaeoidea</taxon>
        <taxon>Lymnaeidae</taxon>
        <taxon>Lymnaea</taxon>
    </lineage>
</organism>
<dbReference type="PROSITE" id="PS50297">
    <property type="entry name" value="ANK_REP_REGION"/>
    <property type="match status" value="1"/>
</dbReference>
<dbReference type="Gene3D" id="3.30.710.10">
    <property type="entry name" value="Potassium Channel Kv1.1, Chain A"/>
    <property type="match status" value="2"/>
</dbReference>
<evidence type="ECO:0000313" key="5">
    <source>
        <dbReference type="EMBL" id="CAL1541800.1"/>
    </source>
</evidence>
<dbReference type="Proteomes" id="UP001497497">
    <property type="component" value="Unassembled WGS sequence"/>
</dbReference>
<dbReference type="GO" id="GO:0000151">
    <property type="term" value="C:ubiquitin ligase complex"/>
    <property type="evidence" value="ECO:0007669"/>
    <property type="project" value="TreeGrafter"/>
</dbReference>
<keyword evidence="1" id="KW-0677">Repeat</keyword>
<dbReference type="CDD" id="cd18295">
    <property type="entry name" value="BTB1_POZ_ABTB1_BPOZ1"/>
    <property type="match status" value="1"/>
</dbReference>
<proteinExistence type="predicted"/>
<dbReference type="SMART" id="SM00225">
    <property type="entry name" value="BTB"/>
    <property type="match status" value="2"/>
</dbReference>
<feature type="repeat" description="ANK" evidence="3">
    <location>
        <begin position="35"/>
        <end position="67"/>
    </location>
</feature>
<evidence type="ECO:0000259" key="4">
    <source>
        <dbReference type="PROSITE" id="PS50097"/>
    </source>
</evidence>
<dbReference type="PROSITE" id="PS50097">
    <property type="entry name" value="BTB"/>
    <property type="match status" value="2"/>
</dbReference>
<dbReference type="Pfam" id="PF12796">
    <property type="entry name" value="Ank_2"/>
    <property type="match status" value="1"/>
</dbReference>
<dbReference type="SUPFAM" id="SSF48403">
    <property type="entry name" value="Ankyrin repeat"/>
    <property type="match status" value="1"/>
</dbReference>
<sequence length="476" mass="55092">MDIQDMFYACKSGDLQRLQYLVEIKEVEIDVRDKWDSTPLYYACLCGHRDIVEYLLDKGAKCEANTFDGERCLYGALTDDIRNLLKSYHVISSRTIRRDLYEEFLRRLLEDKLYSDVIFSVHGEEFHAHRCILSARCLFFAHMFKTKWQNRTVIELNHSQMSPGVFKATLQYLYTGHMEVTMDLVDDCLKLAKQCQLNGLIAEIEDRMKKAQSWESSKPGVRVTTLVLDPVNGSDILQRDLAQLAHWALPEELTSWVVGELPFEPESMPLTYPDVCFVVENHRFMCHKVFFCGRSDYFKALLEDHFGENQCSDNIPVVYLHDVSVEVFIRILTFIYSDSSDLHAGIVSDVLMSADIYLLPGLKRLCGAAMMEFVDLINVVHMIRTSRLFNLPRLESHCAEYIANHLSKVICQENFRELVLEDAGNVKQREEADTIDIVDEIRYYISSFVLTYSEMEEANEKLKLIDNLLEELDIEG</sequence>
<dbReference type="PANTHER" id="PTHR46231:SF1">
    <property type="entry name" value="ANKYRIN REPEAT AND BTB_POZ DOMAIN-CONTAINING PROTEIN 1"/>
    <property type="match status" value="1"/>
</dbReference>
<dbReference type="InterPro" id="IPR044515">
    <property type="entry name" value="ABTB1"/>
</dbReference>
<name>A0AAV2IB58_LYMST</name>
<dbReference type="SMART" id="SM00248">
    <property type="entry name" value="ANK"/>
    <property type="match status" value="2"/>
</dbReference>
<dbReference type="SUPFAM" id="SSF54695">
    <property type="entry name" value="POZ domain"/>
    <property type="match status" value="2"/>
</dbReference>
<dbReference type="InterPro" id="IPR011333">
    <property type="entry name" value="SKP1/BTB/POZ_sf"/>
</dbReference>
<feature type="domain" description="BTB" evidence="4">
    <location>
        <begin position="273"/>
        <end position="344"/>
    </location>
</feature>
<reference evidence="5 6" key="1">
    <citation type="submission" date="2024-04" db="EMBL/GenBank/DDBJ databases">
        <authorList>
            <consortium name="Genoscope - CEA"/>
            <person name="William W."/>
        </authorList>
    </citation>
    <scope>NUCLEOTIDE SEQUENCE [LARGE SCALE GENOMIC DNA]</scope>
</reference>
<evidence type="ECO:0000256" key="3">
    <source>
        <dbReference type="PROSITE-ProRule" id="PRU00023"/>
    </source>
</evidence>
<dbReference type="InterPro" id="IPR036770">
    <property type="entry name" value="Ankyrin_rpt-contain_sf"/>
</dbReference>
<feature type="domain" description="BTB" evidence="4">
    <location>
        <begin position="115"/>
        <end position="182"/>
    </location>
</feature>
<accession>A0AAV2IB58</accession>
<dbReference type="GO" id="GO:0005737">
    <property type="term" value="C:cytoplasm"/>
    <property type="evidence" value="ECO:0007669"/>
    <property type="project" value="TreeGrafter"/>
</dbReference>
<dbReference type="AlphaFoldDB" id="A0AAV2IB58"/>
<protein>
    <recommendedName>
        <fullName evidence="4">BTB domain-containing protein</fullName>
    </recommendedName>
</protein>
<dbReference type="CDD" id="cd18497">
    <property type="entry name" value="BACK_ABTB1_BPOZ"/>
    <property type="match status" value="1"/>
</dbReference>
<dbReference type="InterPro" id="IPR002110">
    <property type="entry name" value="Ankyrin_rpt"/>
</dbReference>
<evidence type="ECO:0000256" key="2">
    <source>
        <dbReference type="ARBA" id="ARBA00023043"/>
    </source>
</evidence>
<keyword evidence="2 3" id="KW-0040">ANK repeat</keyword>
<gene>
    <name evidence="5" type="ORF">GSLYS_00015406001</name>
</gene>
<comment type="caution">
    <text evidence="5">The sequence shown here is derived from an EMBL/GenBank/DDBJ whole genome shotgun (WGS) entry which is preliminary data.</text>
</comment>
<evidence type="ECO:0000313" key="6">
    <source>
        <dbReference type="Proteomes" id="UP001497497"/>
    </source>
</evidence>
<keyword evidence="6" id="KW-1185">Reference proteome</keyword>
<dbReference type="InterPro" id="IPR000210">
    <property type="entry name" value="BTB/POZ_dom"/>
</dbReference>
<evidence type="ECO:0000256" key="1">
    <source>
        <dbReference type="ARBA" id="ARBA00022737"/>
    </source>
</evidence>
<dbReference type="Pfam" id="PF00651">
    <property type="entry name" value="BTB"/>
    <property type="match status" value="2"/>
</dbReference>
<dbReference type="Gene3D" id="1.25.40.20">
    <property type="entry name" value="Ankyrin repeat-containing domain"/>
    <property type="match status" value="1"/>
</dbReference>
<dbReference type="CDD" id="cd18296">
    <property type="entry name" value="BTB2_POZ_ABTB1_BPOZ1"/>
    <property type="match status" value="1"/>
</dbReference>
<dbReference type="PROSITE" id="PS50088">
    <property type="entry name" value="ANK_REPEAT"/>
    <property type="match status" value="1"/>
</dbReference>